<feature type="compositionally biased region" description="Low complexity" evidence="1">
    <location>
        <begin position="83"/>
        <end position="92"/>
    </location>
</feature>
<comment type="caution">
    <text evidence="2">The sequence shown here is derived from an EMBL/GenBank/DDBJ whole genome shotgun (WGS) entry which is preliminary data.</text>
</comment>
<reference evidence="2" key="1">
    <citation type="submission" date="2023-11" db="EMBL/GenBank/DDBJ databases">
        <title>Genome assemblies of two species of porcelain crab, Petrolisthes cinctipes and Petrolisthes manimaculis (Anomura: Porcellanidae).</title>
        <authorList>
            <person name="Angst P."/>
        </authorList>
    </citation>
    <scope>NUCLEOTIDE SEQUENCE</scope>
    <source>
        <strain evidence="2">PB745_02</strain>
        <tissue evidence="2">Gill</tissue>
    </source>
</reference>
<accession>A0AAE1PZD8</accession>
<dbReference type="Proteomes" id="UP001292094">
    <property type="component" value="Unassembled WGS sequence"/>
</dbReference>
<feature type="region of interest" description="Disordered" evidence="1">
    <location>
        <begin position="42"/>
        <end position="94"/>
    </location>
</feature>
<evidence type="ECO:0000313" key="2">
    <source>
        <dbReference type="EMBL" id="KAK4317123.1"/>
    </source>
</evidence>
<evidence type="ECO:0000256" key="1">
    <source>
        <dbReference type="SAM" id="MobiDB-lite"/>
    </source>
</evidence>
<sequence>MPFRLPPLSGVLYGASVVWDGVKAAVPESCLGGPDERLNFAKHGKNRGDVEMTSVKGEGEGGEGGGEGGSMDGQPPPLEREGSIGSTSTTVGVEGGEHDMITEWQAGWNVTNAIQV</sequence>
<protein>
    <submittedName>
        <fullName evidence="2">Uncharacterized protein</fullName>
    </submittedName>
</protein>
<name>A0AAE1PZD8_9EUCA</name>
<keyword evidence="3" id="KW-1185">Reference proteome</keyword>
<feature type="compositionally biased region" description="Gly residues" evidence="1">
    <location>
        <begin position="62"/>
        <end position="71"/>
    </location>
</feature>
<gene>
    <name evidence="2" type="ORF">Pmani_011757</name>
</gene>
<evidence type="ECO:0000313" key="3">
    <source>
        <dbReference type="Proteomes" id="UP001292094"/>
    </source>
</evidence>
<dbReference type="EMBL" id="JAWZYT010000948">
    <property type="protein sequence ID" value="KAK4317123.1"/>
    <property type="molecule type" value="Genomic_DNA"/>
</dbReference>
<organism evidence="2 3">
    <name type="scientific">Petrolisthes manimaculis</name>
    <dbReference type="NCBI Taxonomy" id="1843537"/>
    <lineage>
        <taxon>Eukaryota</taxon>
        <taxon>Metazoa</taxon>
        <taxon>Ecdysozoa</taxon>
        <taxon>Arthropoda</taxon>
        <taxon>Crustacea</taxon>
        <taxon>Multicrustacea</taxon>
        <taxon>Malacostraca</taxon>
        <taxon>Eumalacostraca</taxon>
        <taxon>Eucarida</taxon>
        <taxon>Decapoda</taxon>
        <taxon>Pleocyemata</taxon>
        <taxon>Anomura</taxon>
        <taxon>Galatheoidea</taxon>
        <taxon>Porcellanidae</taxon>
        <taxon>Petrolisthes</taxon>
    </lineage>
</organism>
<dbReference type="AlphaFoldDB" id="A0AAE1PZD8"/>
<proteinExistence type="predicted"/>